<protein>
    <submittedName>
        <fullName evidence="10">Sigma-54-dependent Fis family transcriptional regulator</fullName>
    </submittedName>
</protein>
<dbReference type="PROSITE" id="PS50110">
    <property type="entry name" value="RESPONSE_REGULATORY"/>
    <property type="match status" value="1"/>
</dbReference>
<keyword evidence="1 7" id="KW-0597">Phosphoprotein</keyword>
<dbReference type="FunFam" id="3.40.50.2300:FF:000018">
    <property type="entry name" value="DNA-binding transcriptional regulator NtrC"/>
    <property type="match status" value="1"/>
</dbReference>
<dbReference type="PROSITE" id="PS00676">
    <property type="entry name" value="SIGMA54_INTERACT_2"/>
    <property type="match status" value="1"/>
</dbReference>
<dbReference type="InterPro" id="IPR009057">
    <property type="entry name" value="Homeodomain-like_sf"/>
</dbReference>
<dbReference type="InterPro" id="IPR003593">
    <property type="entry name" value="AAA+_ATPase"/>
</dbReference>
<dbReference type="Pfam" id="PF02954">
    <property type="entry name" value="HTH_8"/>
    <property type="match status" value="1"/>
</dbReference>
<feature type="domain" description="Response regulatory" evidence="9">
    <location>
        <begin position="5"/>
        <end position="119"/>
    </location>
</feature>
<evidence type="ECO:0000256" key="1">
    <source>
        <dbReference type="ARBA" id="ARBA00022553"/>
    </source>
</evidence>
<comment type="caution">
    <text evidence="10">The sequence shown here is derived from an EMBL/GenBank/DDBJ whole genome shotgun (WGS) entry which is preliminary data.</text>
</comment>
<dbReference type="Proteomes" id="UP000650524">
    <property type="component" value="Unassembled WGS sequence"/>
</dbReference>
<dbReference type="FunFam" id="3.40.50.300:FF:000006">
    <property type="entry name" value="DNA-binding transcriptional regulator NtrC"/>
    <property type="match status" value="1"/>
</dbReference>
<dbReference type="PROSITE" id="PS50045">
    <property type="entry name" value="SIGMA54_INTERACT_4"/>
    <property type="match status" value="1"/>
</dbReference>
<dbReference type="InterPro" id="IPR025943">
    <property type="entry name" value="Sigma_54_int_dom_ATP-bd_2"/>
</dbReference>
<feature type="domain" description="Sigma-54 factor interaction" evidence="8">
    <location>
        <begin position="147"/>
        <end position="376"/>
    </location>
</feature>
<evidence type="ECO:0000256" key="7">
    <source>
        <dbReference type="PROSITE-ProRule" id="PRU00169"/>
    </source>
</evidence>
<dbReference type="Gene3D" id="1.10.10.60">
    <property type="entry name" value="Homeodomain-like"/>
    <property type="match status" value="1"/>
</dbReference>
<dbReference type="GO" id="GO:0000160">
    <property type="term" value="P:phosphorelay signal transduction system"/>
    <property type="evidence" value="ECO:0007669"/>
    <property type="project" value="InterPro"/>
</dbReference>
<sequence>MPQQTVLVIDDEENMRHMLKIMLEKTGYAVQCAEDGIEALQCMTETDFDYILCDIKMPRMNGMAFLEKAVKKHPGKTYIMMSAYGTVETALEAIRKGAYDYISKPFKPDEVFLTLRKAEERERLQKENLRLKTRINEIEKQYSFGNIIARSEAMAHVLELVKKVAEHKTTVLITGESGTGKELVARAIHSNGPRSSEALVNINCGGIPENLIESELFGYKKGAFTDAVKDKLGRFEEADKGTIFLDEIGELPFSLQVKLLRVLQEEEITPLGGVGSRKIDVRVVVATSKDLSEEVEKGRFREDLYYRINVLTVHLPPLRKRKGDVSLLAGYFIDIFNKKLKKRVEAPSSEAMAILMGYHWPGNVRELENVMERAVLLSTGRWITVKELPSSLTRNKGFPQDFDRLETLSIKKASKQLQRNLIEKALKATNGNRTQSAKLLEISRPMLIAKIKEYGLS</sequence>
<evidence type="ECO:0000256" key="3">
    <source>
        <dbReference type="ARBA" id="ARBA00022840"/>
    </source>
</evidence>
<keyword evidence="2" id="KW-0547">Nucleotide-binding</keyword>
<reference evidence="10 11" key="1">
    <citation type="submission" date="2020-08" db="EMBL/GenBank/DDBJ databases">
        <title>Bridging the membrane lipid divide: bacteria of the FCB group superphylum have the potential to synthesize archaeal ether lipids.</title>
        <authorList>
            <person name="Villanueva L."/>
            <person name="Von Meijenfeldt F.A.B."/>
            <person name="Westbye A.B."/>
            <person name="Yadav S."/>
            <person name="Hopmans E.C."/>
            <person name="Dutilh B.E."/>
            <person name="Sinninghe Damste J.S."/>
        </authorList>
    </citation>
    <scope>NUCLEOTIDE SEQUENCE [LARGE SCALE GENOMIC DNA]</scope>
    <source>
        <strain evidence="10">NIOZ-UU27</strain>
    </source>
</reference>
<dbReference type="SUPFAM" id="SSF46689">
    <property type="entry name" value="Homeodomain-like"/>
    <property type="match status" value="1"/>
</dbReference>
<dbReference type="Gene3D" id="3.40.50.300">
    <property type="entry name" value="P-loop containing nucleotide triphosphate hydrolases"/>
    <property type="match status" value="1"/>
</dbReference>
<dbReference type="CDD" id="cd00009">
    <property type="entry name" value="AAA"/>
    <property type="match status" value="1"/>
</dbReference>
<evidence type="ECO:0000313" key="10">
    <source>
        <dbReference type="EMBL" id="MBC8178519.1"/>
    </source>
</evidence>
<keyword evidence="3" id="KW-0067">ATP-binding</keyword>
<evidence type="ECO:0000259" key="8">
    <source>
        <dbReference type="PROSITE" id="PS50045"/>
    </source>
</evidence>
<dbReference type="PRINTS" id="PR01590">
    <property type="entry name" value="HTHFIS"/>
</dbReference>
<evidence type="ECO:0000313" key="11">
    <source>
        <dbReference type="Proteomes" id="UP000650524"/>
    </source>
</evidence>
<dbReference type="EMBL" id="JACNJD010000284">
    <property type="protein sequence ID" value="MBC8178519.1"/>
    <property type="molecule type" value="Genomic_DNA"/>
</dbReference>
<gene>
    <name evidence="10" type="ORF">H8E19_14025</name>
</gene>
<proteinExistence type="predicted"/>
<evidence type="ECO:0000256" key="4">
    <source>
        <dbReference type="ARBA" id="ARBA00023015"/>
    </source>
</evidence>
<dbReference type="SUPFAM" id="SSF52540">
    <property type="entry name" value="P-loop containing nucleoside triphosphate hydrolases"/>
    <property type="match status" value="1"/>
</dbReference>
<dbReference type="SMART" id="SM00382">
    <property type="entry name" value="AAA"/>
    <property type="match status" value="1"/>
</dbReference>
<evidence type="ECO:0000256" key="6">
    <source>
        <dbReference type="ARBA" id="ARBA00023163"/>
    </source>
</evidence>
<dbReference type="InterPro" id="IPR002197">
    <property type="entry name" value="HTH_Fis"/>
</dbReference>
<dbReference type="AlphaFoldDB" id="A0A8J6N2D7"/>
<dbReference type="Pfam" id="PF00072">
    <property type="entry name" value="Response_reg"/>
    <property type="match status" value="1"/>
</dbReference>
<dbReference type="PROSITE" id="PS00688">
    <property type="entry name" value="SIGMA54_INTERACT_3"/>
    <property type="match status" value="1"/>
</dbReference>
<keyword evidence="4" id="KW-0805">Transcription regulation</keyword>
<dbReference type="InterPro" id="IPR011006">
    <property type="entry name" value="CheY-like_superfamily"/>
</dbReference>
<dbReference type="InterPro" id="IPR025662">
    <property type="entry name" value="Sigma_54_int_dom_ATP-bd_1"/>
</dbReference>
<dbReference type="PROSITE" id="PS00675">
    <property type="entry name" value="SIGMA54_INTERACT_1"/>
    <property type="match status" value="1"/>
</dbReference>
<dbReference type="InterPro" id="IPR058031">
    <property type="entry name" value="AAA_lid_NorR"/>
</dbReference>
<dbReference type="Gene3D" id="1.10.8.60">
    <property type="match status" value="1"/>
</dbReference>
<dbReference type="InterPro" id="IPR025944">
    <property type="entry name" value="Sigma_54_int_dom_CS"/>
</dbReference>
<name>A0A8J6N2D7_9DELT</name>
<dbReference type="InterPro" id="IPR002078">
    <property type="entry name" value="Sigma_54_int"/>
</dbReference>
<accession>A0A8J6N2D7</accession>
<dbReference type="SMART" id="SM00448">
    <property type="entry name" value="REC"/>
    <property type="match status" value="1"/>
</dbReference>
<dbReference type="Pfam" id="PF25601">
    <property type="entry name" value="AAA_lid_14"/>
    <property type="match status" value="1"/>
</dbReference>
<dbReference type="GO" id="GO:0006355">
    <property type="term" value="P:regulation of DNA-templated transcription"/>
    <property type="evidence" value="ECO:0007669"/>
    <property type="project" value="InterPro"/>
</dbReference>
<dbReference type="Pfam" id="PF00158">
    <property type="entry name" value="Sigma54_activat"/>
    <property type="match status" value="1"/>
</dbReference>
<evidence type="ECO:0000256" key="2">
    <source>
        <dbReference type="ARBA" id="ARBA00022741"/>
    </source>
</evidence>
<evidence type="ECO:0000256" key="5">
    <source>
        <dbReference type="ARBA" id="ARBA00023125"/>
    </source>
</evidence>
<dbReference type="GO" id="GO:0005524">
    <property type="term" value="F:ATP binding"/>
    <property type="evidence" value="ECO:0007669"/>
    <property type="project" value="UniProtKB-KW"/>
</dbReference>
<dbReference type="PANTHER" id="PTHR32071">
    <property type="entry name" value="TRANSCRIPTIONAL REGULATORY PROTEIN"/>
    <property type="match status" value="1"/>
</dbReference>
<dbReference type="InterPro" id="IPR027417">
    <property type="entry name" value="P-loop_NTPase"/>
</dbReference>
<dbReference type="Gene3D" id="3.40.50.2300">
    <property type="match status" value="1"/>
</dbReference>
<feature type="modified residue" description="4-aspartylphosphate" evidence="7">
    <location>
        <position position="54"/>
    </location>
</feature>
<organism evidence="10 11">
    <name type="scientific">Candidatus Desulfacyla euxinica</name>
    <dbReference type="NCBI Taxonomy" id="2841693"/>
    <lineage>
        <taxon>Bacteria</taxon>
        <taxon>Deltaproteobacteria</taxon>
        <taxon>Candidatus Desulfacyla</taxon>
    </lineage>
</organism>
<evidence type="ECO:0000259" key="9">
    <source>
        <dbReference type="PROSITE" id="PS50110"/>
    </source>
</evidence>
<dbReference type="PANTHER" id="PTHR32071:SF113">
    <property type="entry name" value="ALGINATE BIOSYNTHESIS TRANSCRIPTIONAL REGULATORY PROTEIN ALGB"/>
    <property type="match status" value="1"/>
</dbReference>
<dbReference type="InterPro" id="IPR001789">
    <property type="entry name" value="Sig_transdc_resp-reg_receiver"/>
</dbReference>
<keyword evidence="5" id="KW-0238">DNA-binding</keyword>
<dbReference type="GO" id="GO:0043565">
    <property type="term" value="F:sequence-specific DNA binding"/>
    <property type="evidence" value="ECO:0007669"/>
    <property type="project" value="InterPro"/>
</dbReference>
<keyword evidence="6" id="KW-0804">Transcription</keyword>
<dbReference type="SUPFAM" id="SSF52172">
    <property type="entry name" value="CheY-like"/>
    <property type="match status" value="1"/>
</dbReference>